<dbReference type="Proteomes" id="UP001499852">
    <property type="component" value="Unassembled WGS sequence"/>
</dbReference>
<keyword evidence="2" id="KW-1185">Reference proteome</keyword>
<organism evidence="1 2">
    <name type="scientific">Prosthecobacter algae</name>
    <dbReference type="NCBI Taxonomy" id="1144682"/>
    <lineage>
        <taxon>Bacteria</taxon>
        <taxon>Pseudomonadati</taxon>
        <taxon>Verrucomicrobiota</taxon>
        <taxon>Verrucomicrobiia</taxon>
        <taxon>Verrucomicrobiales</taxon>
        <taxon>Verrucomicrobiaceae</taxon>
        <taxon>Prosthecobacter</taxon>
    </lineage>
</organism>
<accession>A0ABP9PHM8</accession>
<dbReference type="InterPro" id="IPR011990">
    <property type="entry name" value="TPR-like_helical_dom_sf"/>
</dbReference>
<evidence type="ECO:0000313" key="1">
    <source>
        <dbReference type="EMBL" id="GAA5146301.1"/>
    </source>
</evidence>
<comment type="caution">
    <text evidence="1">The sequence shown here is derived from an EMBL/GenBank/DDBJ whole genome shotgun (WGS) entry which is preliminary data.</text>
</comment>
<dbReference type="Gene3D" id="1.25.40.10">
    <property type="entry name" value="Tetratricopeptide repeat domain"/>
    <property type="match status" value="1"/>
</dbReference>
<name>A0ABP9PHM8_9BACT</name>
<reference evidence="2" key="1">
    <citation type="journal article" date="2019" name="Int. J. Syst. Evol. Microbiol.">
        <title>The Global Catalogue of Microorganisms (GCM) 10K type strain sequencing project: providing services to taxonomists for standard genome sequencing and annotation.</title>
        <authorList>
            <consortium name="The Broad Institute Genomics Platform"/>
            <consortium name="The Broad Institute Genome Sequencing Center for Infectious Disease"/>
            <person name="Wu L."/>
            <person name="Ma J."/>
        </authorList>
    </citation>
    <scope>NUCLEOTIDE SEQUENCE [LARGE SCALE GENOMIC DNA]</scope>
    <source>
        <strain evidence="2">JCM 18053</strain>
    </source>
</reference>
<sequence>MLKARLIAESVHRVWLYAGSSLDFGHTASFERAWKHLDIPETVITAILEWGCSQHSTRDHAPPAPWLEWADAQLRQELGTLLQGWQEADGIIPFIAPPGEPNDCLRAVGLPFRIRDNVGTHGPHAVGCRGQPCGLDLNEGVEAAIEMARRAGWIGRNDCFAVEMTTLEGSCDFPVSGASCGLPVALARGLRAEGLRVPVFQFAASGTLGSGGSSLAPHRDAETLSQKETLLRSFGVKQVILPGGGPTRWPCGEDLTLRIEDLFARLTPVAQSDAHDALLQKVSQHAEAMHRGHQPAELVERLIRKTIADSLPDNDSRLTDVRAEALLTLSAAMSHLGRPLEARDASRQALELAQRLPSSWRGLALARSAVILQDLGEYEAAMENCEQALSVIHPFQQDLESLELDMKVSGTKGQLLTYWGLGGPDPSRSLEALRLLEHARQCAQKIDARRRHLGEPEEPRNAAYLFLWHALHAPGQAAEAWQNAWAAAEKLDLSRTSQQYLLRHRWLAVYRSMLVEGKAPGWMHDAEDLGMPGSGWLFGTALKYRGTWHAFEGRAQAASDDFDNAVRQFRHNHEGISLFDFFAATTSLQAGESLQPLDPDRSAAFFQQALALFEQCEVHQSWFSGRPFAGSIWKERTRARMAGRECMENPQLHYPY</sequence>
<gene>
    <name evidence="1" type="ORF">GCM10023213_39110</name>
</gene>
<dbReference type="EMBL" id="BAABIA010000009">
    <property type="protein sequence ID" value="GAA5146301.1"/>
    <property type="molecule type" value="Genomic_DNA"/>
</dbReference>
<dbReference type="SUPFAM" id="SSF48452">
    <property type="entry name" value="TPR-like"/>
    <property type="match status" value="1"/>
</dbReference>
<protein>
    <recommendedName>
        <fullName evidence="3">Tetratricopeptide repeat protein</fullName>
    </recommendedName>
</protein>
<evidence type="ECO:0000313" key="2">
    <source>
        <dbReference type="Proteomes" id="UP001499852"/>
    </source>
</evidence>
<evidence type="ECO:0008006" key="3">
    <source>
        <dbReference type="Google" id="ProtNLM"/>
    </source>
</evidence>
<proteinExistence type="predicted"/>